<dbReference type="AlphaFoldDB" id="A0A9X3IMW4"/>
<dbReference type="Pfam" id="PF01075">
    <property type="entry name" value="Glyco_transf_9"/>
    <property type="match status" value="1"/>
</dbReference>
<evidence type="ECO:0008006" key="5">
    <source>
        <dbReference type="Google" id="ProtNLM"/>
    </source>
</evidence>
<dbReference type="GO" id="GO:0005829">
    <property type="term" value="C:cytosol"/>
    <property type="evidence" value="ECO:0007669"/>
    <property type="project" value="TreeGrafter"/>
</dbReference>
<keyword evidence="1" id="KW-0328">Glycosyltransferase</keyword>
<accession>A0A9X3IMW4</accession>
<evidence type="ECO:0000313" key="4">
    <source>
        <dbReference type="Proteomes" id="UP001144805"/>
    </source>
</evidence>
<dbReference type="Gene3D" id="3.40.50.2000">
    <property type="entry name" value="Glycogen Phosphorylase B"/>
    <property type="match status" value="1"/>
</dbReference>
<keyword evidence="4" id="KW-1185">Reference proteome</keyword>
<dbReference type="PANTHER" id="PTHR30160:SF1">
    <property type="entry name" value="LIPOPOLYSACCHARIDE 1,2-N-ACETYLGLUCOSAMINETRANSFERASE-RELATED"/>
    <property type="match status" value="1"/>
</dbReference>
<comment type="caution">
    <text evidence="3">The sequence shown here is derived from an EMBL/GenBank/DDBJ whole genome shotgun (WGS) entry which is preliminary data.</text>
</comment>
<dbReference type="EMBL" id="JAPKNK010000007">
    <property type="protein sequence ID" value="MCX5570951.1"/>
    <property type="molecule type" value="Genomic_DNA"/>
</dbReference>
<dbReference type="GO" id="GO:0008713">
    <property type="term" value="F:ADP-heptose-lipopolysaccharide heptosyltransferase activity"/>
    <property type="evidence" value="ECO:0007669"/>
    <property type="project" value="TreeGrafter"/>
</dbReference>
<dbReference type="SUPFAM" id="SSF53756">
    <property type="entry name" value="UDP-Glycosyltransferase/glycogen phosphorylase"/>
    <property type="match status" value="1"/>
</dbReference>
<organism evidence="3 4">
    <name type="scientific">Kaistia nematophila</name>
    <dbReference type="NCBI Taxonomy" id="2994654"/>
    <lineage>
        <taxon>Bacteria</taxon>
        <taxon>Pseudomonadati</taxon>
        <taxon>Pseudomonadota</taxon>
        <taxon>Alphaproteobacteria</taxon>
        <taxon>Hyphomicrobiales</taxon>
        <taxon>Kaistiaceae</taxon>
        <taxon>Kaistia</taxon>
    </lineage>
</organism>
<name>A0A9X3IMW4_9HYPH</name>
<dbReference type="InterPro" id="IPR002201">
    <property type="entry name" value="Glyco_trans_9"/>
</dbReference>
<proteinExistence type="predicted"/>
<keyword evidence="2" id="KW-0808">Transferase</keyword>
<protein>
    <recommendedName>
        <fullName evidence="5">Glycosyltransferase family 9 protein</fullName>
    </recommendedName>
</protein>
<dbReference type="RefSeq" id="WP_266339908.1">
    <property type="nucleotide sequence ID" value="NZ_JAPKNK010000007.1"/>
</dbReference>
<evidence type="ECO:0000256" key="2">
    <source>
        <dbReference type="ARBA" id="ARBA00022679"/>
    </source>
</evidence>
<sequence length="433" mass="48042">MKKVLAEFRRFSRRFSAAQQARRIAKDIHRLRQSAGPDAPLKVAVRVTGGIGDHIVAARFLRDLIAAVGPLALDIYSPKREIAAWIFRSLDAPVACFHERILWDRLRPSYAVAFYVTQFAVVYTETVDWMYLSERAPKLRDVAVRLEEFRPSIEACIQHHPRLDGHLGRIASFMGYGRRNFLQGMANIPYGGDALPIETDPGALEKFGLAGRAYVTIHNGFDAEFDKAAPTSTKVYARFDDVVARLKRLYPDLLVVQVGTVTSKAIASADLNLIGATTIRELAAIIQHAHLNIDNESGIVHLASCFDVRSCVVFGPTSVDYYAYPQNINLRPPVCGDCWWVNENWMNRCAKGHEQAPCMSLRSPDSVVAALSEELAAWHEAEAGHETFDELPVQDRGRGAGYGFPPGREIVDGAVRVLMGLGPVWLTFGQLIA</sequence>
<dbReference type="InterPro" id="IPR051199">
    <property type="entry name" value="LPS_LOS_Heptosyltrfase"/>
</dbReference>
<gene>
    <name evidence="3" type="ORF">OSH07_17230</name>
</gene>
<evidence type="ECO:0000256" key="1">
    <source>
        <dbReference type="ARBA" id="ARBA00022676"/>
    </source>
</evidence>
<dbReference type="PANTHER" id="PTHR30160">
    <property type="entry name" value="TETRAACYLDISACCHARIDE 4'-KINASE-RELATED"/>
    <property type="match status" value="1"/>
</dbReference>
<dbReference type="Proteomes" id="UP001144805">
    <property type="component" value="Unassembled WGS sequence"/>
</dbReference>
<reference evidence="3" key="1">
    <citation type="submission" date="2022-11" db="EMBL/GenBank/DDBJ databases">
        <title>Biodiversity and phylogenetic relationships of bacteria.</title>
        <authorList>
            <person name="Machado R.A.R."/>
            <person name="Bhat A."/>
            <person name="Loulou A."/>
            <person name="Kallel S."/>
        </authorList>
    </citation>
    <scope>NUCLEOTIDE SEQUENCE</scope>
    <source>
        <strain evidence="3">K-TC2</strain>
    </source>
</reference>
<evidence type="ECO:0000313" key="3">
    <source>
        <dbReference type="EMBL" id="MCX5570951.1"/>
    </source>
</evidence>
<dbReference type="GO" id="GO:0009244">
    <property type="term" value="P:lipopolysaccharide core region biosynthetic process"/>
    <property type="evidence" value="ECO:0007669"/>
    <property type="project" value="TreeGrafter"/>
</dbReference>